<organism evidence="2">
    <name type="scientific">Myoviridae sp. ctp123</name>
    <dbReference type="NCBI Taxonomy" id="2826697"/>
    <lineage>
        <taxon>Viruses</taxon>
        <taxon>Duplodnaviria</taxon>
        <taxon>Heunggongvirae</taxon>
        <taxon>Uroviricota</taxon>
        <taxon>Caudoviricetes</taxon>
    </lineage>
</organism>
<dbReference type="InterPro" id="IPR027417">
    <property type="entry name" value="P-loop_NTPase"/>
</dbReference>
<protein>
    <submittedName>
        <fullName evidence="2">Large terminase</fullName>
    </submittedName>
</protein>
<feature type="compositionally biased region" description="Polar residues" evidence="1">
    <location>
        <begin position="7"/>
        <end position="20"/>
    </location>
</feature>
<evidence type="ECO:0000313" key="2">
    <source>
        <dbReference type="EMBL" id="DAD75433.1"/>
    </source>
</evidence>
<sequence>MTEKNNFRQPENHNPPNDNRTPMVLLPYQQRWIADPAYVKVCEKSRRIGLSWGEAADSALLAAQTSGMNVWYIGYNKDMALEFIHDCGNWAKFYGLAADEVEETEEVFADGDDKQAVLAFVIRFASGWRITALSSRPNNLRGKQGRVIIDEAAFHDDLPELLKAAMALLMWGGQVHIISTHDGVDNPFNELITDCREGKKPYTVHRITFDDALADGLYKRICLRRGIDWTAEGEAAWVAEIRASYGDDAAEELDCIPKNGGGKWLNRALIESRMSPYTPVLRYDQTDEFALLPEHQRAAEVADWLSGSLKPLLAALDNTRHSFVGVDFARNGDRSAIVPLIRQQDLRLIPPFILELGNMPFKQQEQICTYLFSGLPNLLGAALDARGNGQYLAEAMQDQFGGERVQAVMLSENWYRSHTAPFKAALEDGTLDKLPRDEDILTDLRAFELIKGVPRIPDTRTRGQDGNKRHGDTAIALVLAHYASRELNIGAVRVNSRTVRRASRLTNGY</sequence>
<accession>A0A8S5LZE6</accession>
<dbReference type="InterPro" id="IPR012036">
    <property type="entry name" value="Phage_Mu_Gp28"/>
</dbReference>
<dbReference type="EMBL" id="BK014783">
    <property type="protein sequence ID" value="DAD75433.1"/>
    <property type="molecule type" value="Genomic_DNA"/>
</dbReference>
<dbReference type="Gene3D" id="3.30.420.240">
    <property type="match status" value="1"/>
</dbReference>
<dbReference type="PIRSF" id="PIRSF007056">
    <property type="entry name" value="UCP007056"/>
    <property type="match status" value="1"/>
</dbReference>
<dbReference type="Pfam" id="PF03237">
    <property type="entry name" value="Terminase_6N"/>
    <property type="match status" value="1"/>
</dbReference>
<name>A0A8S5LZE6_9CAUD</name>
<proteinExistence type="predicted"/>
<evidence type="ECO:0000256" key="1">
    <source>
        <dbReference type="SAM" id="MobiDB-lite"/>
    </source>
</evidence>
<dbReference type="Gene3D" id="3.40.50.300">
    <property type="entry name" value="P-loop containing nucleotide triphosphate hydrolases"/>
    <property type="match status" value="1"/>
</dbReference>
<reference evidence="2" key="1">
    <citation type="journal article" date="2021" name="Proc. Natl. Acad. Sci. U.S.A.">
        <title>A Catalog of Tens of Thousands of Viruses from Human Metagenomes Reveals Hidden Associations with Chronic Diseases.</title>
        <authorList>
            <person name="Tisza M.J."/>
            <person name="Buck C.B."/>
        </authorList>
    </citation>
    <scope>NUCLEOTIDE SEQUENCE</scope>
    <source>
        <strain evidence="2">Ctp123</strain>
    </source>
</reference>
<feature type="region of interest" description="Disordered" evidence="1">
    <location>
        <begin position="1"/>
        <end position="21"/>
    </location>
</feature>